<dbReference type="InterPro" id="IPR027434">
    <property type="entry name" value="Homing_endonucl"/>
</dbReference>
<dbReference type="GO" id="GO:0030908">
    <property type="term" value="P:protein splicing"/>
    <property type="evidence" value="ECO:0007669"/>
    <property type="project" value="InterPro"/>
</dbReference>
<dbReference type="InterPro" id="IPR007868">
    <property type="entry name" value="Hom_end_hint"/>
</dbReference>
<dbReference type="InterPro" id="IPR006935">
    <property type="entry name" value="Helicase/UvrB_N"/>
</dbReference>
<evidence type="ECO:0000256" key="1">
    <source>
        <dbReference type="ARBA" id="ARBA00022741"/>
    </source>
</evidence>
<proteinExistence type="predicted"/>
<dbReference type="InterPro" id="IPR036844">
    <property type="entry name" value="Hint_dom_sf"/>
</dbReference>
<dbReference type="InterPro" id="IPR027417">
    <property type="entry name" value="P-loop_NTPase"/>
</dbReference>
<dbReference type="SMART" id="SM00487">
    <property type="entry name" value="DEXDc"/>
    <property type="match status" value="1"/>
</dbReference>
<dbReference type="Gene3D" id="2.170.16.10">
    <property type="entry name" value="Hedgehog/Intein (Hint) domain"/>
    <property type="match status" value="1"/>
</dbReference>
<keyword evidence="3" id="KW-0347">Helicase</keyword>
<evidence type="ECO:0000259" key="5">
    <source>
        <dbReference type="PROSITE" id="PS51192"/>
    </source>
</evidence>
<keyword evidence="2" id="KW-0378">Hydrolase</keyword>
<name>A0A6C0I3Z8_9ZZZZ</name>
<dbReference type="AlphaFoldDB" id="A0A6C0I3Z8"/>
<dbReference type="CDD" id="cd18785">
    <property type="entry name" value="SF2_C"/>
    <property type="match status" value="1"/>
</dbReference>
<dbReference type="Pfam" id="PF04851">
    <property type="entry name" value="ResIII"/>
    <property type="match status" value="1"/>
</dbReference>
<dbReference type="Pfam" id="PF05203">
    <property type="entry name" value="Hom_end_hint"/>
    <property type="match status" value="1"/>
</dbReference>
<dbReference type="InterPro" id="IPR014001">
    <property type="entry name" value="Helicase_ATP-bd"/>
</dbReference>
<dbReference type="PANTHER" id="PTHR11274">
    <property type="entry name" value="RAD25/XP-B DNA REPAIR HELICASE"/>
    <property type="match status" value="1"/>
</dbReference>
<dbReference type="SUPFAM" id="SSF51294">
    <property type="entry name" value="Hedgehog/intein (Hint) domain"/>
    <property type="match status" value="1"/>
</dbReference>
<evidence type="ECO:0000256" key="2">
    <source>
        <dbReference type="ARBA" id="ARBA00022801"/>
    </source>
</evidence>
<evidence type="ECO:0000313" key="6">
    <source>
        <dbReference type="EMBL" id="QHT87310.1"/>
    </source>
</evidence>
<dbReference type="PROSITE" id="PS51192">
    <property type="entry name" value="HELICASE_ATP_BIND_1"/>
    <property type="match status" value="1"/>
</dbReference>
<accession>A0A6C0I3Z8</accession>
<dbReference type="GO" id="GO:0016787">
    <property type="term" value="F:hydrolase activity"/>
    <property type="evidence" value="ECO:0007669"/>
    <property type="project" value="UniProtKB-KW"/>
</dbReference>
<dbReference type="Gene3D" id="3.40.50.300">
    <property type="entry name" value="P-loop containing nucleotide triphosphate hydrolases"/>
    <property type="match status" value="2"/>
</dbReference>
<dbReference type="Gene3D" id="3.10.28.10">
    <property type="entry name" value="Homing endonucleases"/>
    <property type="match status" value="1"/>
</dbReference>
<organism evidence="6">
    <name type="scientific">viral metagenome</name>
    <dbReference type="NCBI Taxonomy" id="1070528"/>
    <lineage>
        <taxon>unclassified sequences</taxon>
        <taxon>metagenomes</taxon>
        <taxon>organismal metagenomes</taxon>
    </lineage>
</organism>
<reference evidence="6" key="1">
    <citation type="journal article" date="2020" name="Nature">
        <title>Giant virus diversity and host interactions through global metagenomics.</title>
        <authorList>
            <person name="Schulz F."/>
            <person name="Roux S."/>
            <person name="Paez-Espino D."/>
            <person name="Jungbluth S."/>
            <person name="Walsh D.A."/>
            <person name="Denef V.J."/>
            <person name="McMahon K.D."/>
            <person name="Konstantinidis K.T."/>
            <person name="Eloe-Fadrosh E.A."/>
            <person name="Kyrpides N.C."/>
            <person name="Woyke T."/>
        </authorList>
    </citation>
    <scope>NUCLEOTIDE SEQUENCE</scope>
    <source>
        <strain evidence="6">GVMAG-M-3300023184-190</strain>
    </source>
</reference>
<protein>
    <recommendedName>
        <fullName evidence="5">Helicase ATP-binding domain-containing protein</fullName>
    </recommendedName>
</protein>
<dbReference type="PANTHER" id="PTHR11274:SF0">
    <property type="entry name" value="GENERAL TRANSCRIPTION AND DNA REPAIR FACTOR IIH HELICASE SUBUNIT XPB"/>
    <property type="match status" value="1"/>
</dbReference>
<sequence>MKKTIPMYCLSNELKEKIREKSYLGKKGYTVPKDVLTVEENQFLRKDLLMLPIQMGNYGGAASATSAFPVFRESDKKIYLPRFYGVERYGLPSRSDLDDGNTISLTFDKPLRDYQNHIVGVYTDYVADQPNGAILEVPCGRGKCLAKDTMILLFDGSLKPVQDIVVGDQLMGDDSTCRTVLSLASGKEMMFQVKGLYDNGYTVNQSHILSLKHSITGQVLDMSVEDYLAFPDKDLFWGYRVPITFPHIELGPEKLDPYQYGEISASMTSFPLEREYKCNSRHIQLEVLAGIVDNLGFVTEHEYSIQLAAYQTTFAEEILFLLRSLGIGAVPHVSKAHIIIQMWSTDHIHTNEIPIRRLYNFRTNINLRLSLSYPIQVRSVGVDQYYGFEIDGNRRFVLGDFVVTHNTVMALKIISEIQKKTLIIVHKEFLMNQWIERISEFLPMAKVGKIQGPTFDIAEKDIAIGMVQTLYDKDFGPDAFSSFGLTIIDEVHRIGSEQFSRTLMKTITPYMLGISATVDRKDGLTKVLHMFIGNKIYSEERKDQDLVQVRAIQYKCQDSEFNETELDYRGKPKFSTMIVKLCSFGPRSDLIVKVLADLLKESSNQIMVLCHNRSLLTYLHGAIGHRIGASVGFYVGGMKIHDLQETEEKQIVLATYAMAAEALDIKTLSTLVMVTPKTDIIQSVGRILRVKHDNPIIVDIIDSHSIFQNQWTQRKRYYRKCNYHIVQVDSTAYRGMEDRDHWKTVYHPVAAVAQKDDDGGDEIKETTTCLIRLDDEET</sequence>
<feature type="domain" description="Helicase ATP-binding" evidence="5">
    <location>
        <begin position="387"/>
        <end position="536"/>
    </location>
</feature>
<evidence type="ECO:0000256" key="3">
    <source>
        <dbReference type="ARBA" id="ARBA00022806"/>
    </source>
</evidence>
<dbReference type="SUPFAM" id="SSF52540">
    <property type="entry name" value="P-loop containing nucleoside triphosphate hydrolases"/>
    <property type="match status" value="1"/>
</dbReference>
<dbReference type="GO" id="GO:0003677">
    <property type="term" value="F:DNA binding"/>
    <property type="evidence" value="ECO:0007669"/>
    <property type="project" value="InterPro"/>
</dbReference>
<dbReference type="GO" id="GO:0004386">
    <property type="term" value="F:helicase activity"/>
    <property type="evidence" value="ECO:0007669"/>
    <property type="project" value="UniProtKB-KW"/>
</dbReference>
<dbReference type="EMBL" id="MN740086">
    <property type="protein sequence ID" value="QHT87310.1"/>
    <property type="molecule type" value="Genomic_DNA"/>
</dbReference>
<keyword evidence="4" id="KW-0067">ATP-binding</keyword>
<evidence type="ECO:0000256" key="4">
    <source>
        <dbReference type="ARBA" id="ARBA00022840"/>
    </source>
</evidence>
<dbReference type="GO" id="GO:0005524">
    <property type="term" value="F:ATP binding"/>
    <property type="evidence" value="ECO:0007669"/>
    <property type="project" value="UniProtKB-KW"/>
</dbReference>
<dbReference type="InterPro" id="IPR050615">
    <property type="entry name" value="ATP-dep_DNA_Helicase"/>
</dbReference>
<keyword evidence="1" id="KW-0547">Nucleotide-binding</keyword>